<protein>
    <submittedName>
        <fullName evidence="1">Uncharacterized protein</fullName>
    </submittedName>
</protein>
<reference evidence="1" key="2">
    <citation type="submission" date="2019-01" db="UniProtKB">
        <authorList>
            <consortium name="EnsemblPlants"/>
        </authorList>
    </citation>
    <scope>IDENTIFICATION</scope>
    <source>
        <strain evidence="1">cv. Heinz 1706</strain>
    </source>
</reference>
<dbReference type="InterPro" id="IPR050967">
    <property type="entry name" value="Thiamine_Salvage_TenA"/>
</dbReference>
<dbReference type="STRING" id="4081.A0A3Q7GLG0"/>
<evidence type="ECO:0000313" key="2">
    <source>
        <dbReference type="Proteomes" id="UP000004994"/>
    </source>
</evidence>
<dbReference type="AlphaFoldDB" id="A0A3Q7GLG0"/>
<dbReference type="Gramene" id="Solyc05g055900.2.1">
    <property type="protein sequence ID" value="Solyc05g055900.2.1.1"/>
    <property type="gene ID" value="Solyc05g055900.2"/>
</dbReference>
<proteinExistence type="predicted"/>
<dbReference type="PANTHER" id="PTHR43198">
    <property type="entry name" value="BIFUNCTIONAL TH2 PROTEIN"/>
    <property type="match status" value="1"/>
</dbReference>
<dbReference type="EnsemblPlants" id="Solyc05g055900.2.1">
    <property type="protein sequence ID" value="Solyc05g055900.2.1.1"/>
    <property type="gene ID" value="Solyc05g055900.2"/>
</dbReference>
<dbReference type="Proteomes" id="UP000004994">
    <property type="component" value="Chromosome 5"/>
</dbReference>
<accession>A0A3Q7GLG0</accession>
<keyword evidence="2" id="KW-1185">Reference proteome</keyword>
<evidence type="ECO:0000313" key="1">
    <source>
        <dbReference type="EnsemblPlants" id="Solyc05g055900.2.1.1"/>
    </source>
</evidence>
<organism evidence="1">
    <name type="scientific">Solanum lycopersicum</name>
    <name type="common">Tomato</name>
    <name type="synonym">Lycopersicon esculentum</name>
    <dbReference type="NCBI Taxonomy" id="4081"/>
    <lineage>
        <taxon>Eukaryota</taxon>
        <taxon>Viridiplantae</taxon>
        <taxon>Streptophyta</taxon>
        <taxon>Embryophyta</taxon>
        <taxon>Tracheophyta</taxon>
        <taxon>Spermatophyta</taxon>
        <taxon>Magnoliopsida</taxon>
        <taxon>eudicotyledons</taxon>
        <taxon>Gunneridae</taxon>
        <taxon>Pentapetalae</taxon>
        <taxon>asterids</taxon>
        <taxon>lamiids</taxon>
        <taxon>Solanales</taxon>
        <taxon>Solanaceae</taxon>
        <taxon>Solanoideae</taxon>
        <taxon>Solaneae</taxon>
        <taxon>Solanum</taxon>
        <taxon>Solanum subgen. Lycopersicon</taxon>
    </lineage>
</organism>
<dbReference type="InParanoid" id="A0A3Q7GLG0"/>
<dbReference type="PANTHER" id="PTHR43198:SF2">
    <property type="entry name" value="SI:CH1073-67J19.1-RELATED"/>
    <property type="match status" value="1"/>
</dbReference>
<sequence>MNDLLCLLQADIGILINPGPNLARVGNHFGISFIPLYHGIIEKQKTYAKKDSTSWNKLSGVLYTVSSWAEIHMFIQGSIYTD</sequence>
<name>A0A3Q7GLG0_SOLLC</name>
<reference evidence="1" key="1">
    <citation type="journal article" date="2012" name="Nature">
        <title>The tomato genome sequence provides insights into fleshy fruit evolution.</title>
        <authorList>
            <consortium name="Tomato Genome Consortium"/>
        </authorList>
    </citation>
    <scope>NUCLEOTIDE SEQUENCE [LARGE SCALE GENOMIC DNA]</scope>
    <source>
        <strain evidence="1">cv. Heinz 1706</strain>
    </source>
</reference>